<gene>
    <name evidence="2" type="ORF">A2U01_0002044</name>
</gene>
<evidence type="ECO:0000313" key="2">
    <source>
        <dbReference type="EMBL" id="MCH81259.1"/>
    </source>
</evidence>
<proteinExistence type="predicted"/>
<keyword evidence="3" id="KW-1185">Reference proteome</keyword>
<dbReference type="AlphaFoldDB" id="A0A392M202"/>
<sequence>MEWRLVLVRVIVTMVVSGGQIEDQINVDSDDRRLLTNGWSDGYRGSTMVVVMVSWGSTMSF</sequence>
<evidence type="ECO:0000256" key="1">
    <source>
        <dbReference type="SAM" id="SignalP"/>
    </source>
</evidence>
<feature type="signal peptide" evidence="1">
    <location>
        <begin position="1"/>
        <end position="18"/>
    </location>
</feature>
<protein>
    <submittedName>
        <fullName evidence="2">Uncharacterized protein</fullName>
    </submittedName>
</protein>
<name>A0A392M202_9FABA</name>
<feature type="chain" id="PRO_5017435544" evidence="1">
    <location>
        <begin position="19"/>
        <end position="61"/>
    </location>
</feature>
<evidence type="ECO:0000313" key="3">
    <source>
        <dbReference type="Proteomes" id="UP000265520"/>
    </source>
</evidence>
<comment type="caution">
    <text evidence="2">The sequence shown here is derived from an EMBL/GenBank/DDBJ whole genome shotgun (WGS) entry which is preliminary data.</text>
</comment>
<organism evidence="2 3">
    <name type="scientific">Trifolium medium</name>
    <dbReference type="NCBI Taxonomy" id="97028"/>
    <lineage>
        <taxon>Eukaryota</taxon>
        <taxon>Viridiplantae</taxon>
        <taxon>Streptophyta</taxon>
        <taxon>Embryophyta</taxon>
        <taxon>Tracheophyta</taxon>
        <taxon>Spermatophyta</taxon>
        <taxon>Magnoliopsida</taxon>
        <taxon>eudicotyledons</taxon>
        <taxon>Gunneridae</taxon>
        <taxon>Pentapetalae</taxon>
        <taxon>rosids</taxon>
        <taxon>fabids</taxon>
        <taxon>Fabales</taxon>
        <taxon>Fabaceae</taxon>
        <taxon>Papilionoideae</taxon>
        <taxon>50 kb inversion clade</taxon>
        <taxon>NPAAA clade</taxon>
        <taxon>Hologalegina</taxon>
        <taxon>IRL clade</taxon>
        <taxon>Trifolieae</taxon>
        <taxon>Trifolium</taxon>
    </lineage>
</organism>
<accession>A0A392M202</accession>
<reference evidence="2 3" key="1">
    <citation type="journal article" date="2018" name="Front. Plant Sci.">
        <title>Red Clover (Trifolium pratense) and Zigzag Clover (T. medium) - A Picture of Genomic Similarities and Differences.</title>
        <authorList>
            <person name="Dluhosova J."/>
            <person name="Istvanek J."/>
            <person name="Nedelnik J."/>
            <person name="Repkova J."/>
        </authorList>
    </citation>
    <scope>NUCLEOTIDE SEQUENCE [LARGE SCALE GENOMIC DNA]</scope>
    <source>
        <strain evidence="3">cv. 10/8</strain>
        <tissue evidence="2">Leaf</tissue>
    </source>
</reference>
<dbReference type="Proteomes" id="UP000265520">
    <property type="component" value="Unassembled WGS sequence"/>
</dbReference>
<dbReference type="EMBL" id="LXQA010002076">
    <property type="protein sequence ID" value="MCH81259.1"/>
    <property type="molecule type" value="Genomic_DNA"/>
</dbReference>
<keyword evidence="1" id="KW-0732">Signal</keyword>